<protein>
    <submittedName>
        <fullName evidence="2">Uncharacterized protein</fullName>
    </submittedName>
</protein>
<name>A0A9Q0M1X3_BLOTA</name>
<dbReference type="Pfam" id="PF22586">
    <property type="entry name" value="ANCHR-like_BBOX"/>
    <property type="match status" value="1"/>
</dbReference>
<dbReference type="PANTHER" id="PTHR46603:SF1">
    <property type="entry name" value="ABSCISSION_NOCUT CHECKPOINT REGULATOR"/>
    <property type="match status" value="1"/>
</dbReference>
<dbReference type="GO" id="GO:0032266">
    <property type="term" value="F:phosphatidylinositol-3-phosphate binding"/>
    <property type="evidence" value="ECO:0007669"/>
    <property type="project" value="TreeGrafter"/>
</dbReference>
<reference evidence="2" key="1">
    <citation type="submission" date="2022-12" db="EMBL/GenBank/DDBJ databases">
        <title>Genome assemblies of Blomia tropicalis.</title>
        <authorList>
            <person name="Cui Y."/>
        </authorList>
    </citation>
    <scope>NUCLEOTIDE SEQUENCE</scope>
    <source>
        <tissue evidence="2">Adult mites</tissue>
    </source>
</reference>
<dbReference type="GO" id="GO:0044878">
    <property type="term" value="P:mitotic cytokinesis checkpoint signaling"/>
    <property type="evidence" value="ECO:0007669"/>
    <property type="project" value="TreeGrafter"/>
</dbReference>
<dbReference type="GO" id="GO:0032154">
    <property type="term" value="C:cleavage furrow"/>
    <property type="evidence" value="ECO:0007669"/>
    <property type="project" value="TreeGrafter"/>
</dbReference>
<evidence type="ECO:0000256" key="1">
    <source>
        <dbReference type="SAM" id="MobiDB-lite"/>
    </source>
</evidence>
<keyword evidence="3" id="KW-1185">Reference proteome</keyword>
<dbReference type="GO" id="GO:0005813">
    <property type="term" value="C:centrosome"/>
    <property type="evidence" value="ECO:0007669"/>
    <property type="project" value="TreeGrafter"/>
</dbReference>
<gene>
    <name evidence="2" type="ORF">RDWZM_008778</name>
</gene>
<dbReference type="OMA" id="YGCENDL"/>
<accession>A0A9Q0M1X3</accession>
<proteinExistence type="predicted"/>
<comment type="caution">
    <text evidence="2">The sequence shown here is derived from an EMBL/GenBank/DDBJ whole genome shotgun (WGS) entry which is preliminary data.</text>
</comment>
<dbReference type="GO" id="GO:0030496">
    <property type="term" value="C:midbody"/>
    <property type="evidence" value="ECO:0007669"/>
    <property type="project" value="TreeGrafter"/>
</dbReference>
<dbReference type="AlphaFoldDB" id="A0A9Q0M1X3"/>
<sequence length="183" mass="21503">MSNKNDQDKEIEQRLSKLRETTQHLYTQKEIEERLAKLTNRDPSYYSSTEPPIKVYQFISKQSRLTDTEKADCLMEQLLSEMAIDDQYKKDGRSVDEEIERRLELLRNAQNSVGTPKREQDIVKPKPKGHRQLIAEILAQPDEDEQIIHSDSDIDNWCTTCNEDGTLRCIDCDNDIYCRECFR</sequence>
<dbReference type="EMBL" id="JAPWDV010000003">
    <property type="protein sequence ID" value="KAJ6217621.1"/>
    <property type="molecule type" value="Genomic_DNA"/>
</dbReference>
<dbReference type="SUPFAM" id="SSF57845">
    <property type="entry name" value="B-box zinc-binding domain"/>
    <property type="match status" value="1"/>
</dbReference>
<evidence type="ECO:0000313" key="3">
    <source>
        <dbReference type="Proteomes" id="UP001142055"/>
    </source>
</evidence>
<feature type="region of interest" description="Disordered" evidence="1">
    <location>
        <begin position="107"/>
        <end position="128"/>
    </location>
</feature>
<organism evidence="2 3">
    <name type="scientific">Blomia tropicalis</name>
    <name type="common">Mite</name>
    <dbReference type="NCBI Taxonomy" id="40697"/>
    <lineage>
        <taxon>Eukaryota</taxon>
        <taxon>Metazoa</taxon>
        <taxon>Ecdysozoa</taxon>
        <taxon>Arthropoda</taxon>
        <taxon>Chelicerata</taxon>
        <taxon>Arachnida</taxon>
        <taxon>Acari</taxon>
        <taxon>Acariformes</taxon>
        <taxon>Sarcoptiformes</taxon>
        <taxon>Astigmata</taxon>
        <taxon>Glycyphagoidea</taxon>
        <taxon>Echimyopodidae</taxon>
        <taxon>Blomia</taxon>
    </lineage>
</organism>
<evidence type="ECO:0000313" key="2">
    <source>
        <dbReference type="EMBL" id="KAJ6217621.1"/>
    </source>
</evidence>
<dbReference type="PANTHER" id="PTHR46603">
    <property type="entry name" value="ABSCISSION/NOCUT CHECKPOINT REGULATOR"/>
    <property type="match status" value="1"/>
</dbReference>
<dbReference type="Proteomes" id="UP001142055">
    <property type="component" value="Chromosome 3"/>
</dbReference>
<dbReference type="GO" id="GO:0009838">
    <property type="term" value="P:abscission"/>
    <property type="evidence" value="ECO:0007669"/>
    <property type="project" value="TreeGrafter"/>
</dbReference>